<dbReference type="EnsemblBacteria" id="CAD74268">
    <property type="protein sequence ID" value="CAD74268"/>
    <property type="gene ID" value="RB5485"/>
</dbReference>
<proteinExistence type="predicted"/>
<dbReference type="HOGENOM" id="CLU_2846921_0_0_0"/>
<dbReference type="KEGG" id="rba:RB5485"/>
<reference evidence="1 2" key="1">
    <citation type="journal article" date="2003" name="Proc. Natl. Acad. Sci. U.S.A.">
        <title>Complete genome sequence of the marine planctomycete Pirellula sp. strain 1.</title>
        <authorList>
            <person name="Gloeckner F.O."/>
            <person name="Kube M."/>
            <person name="Bauer M."/>
            <person name="Teeling H."/>
            <person name="Lombardot T."/>
            <person name="Ludwig W."/>
            <person name="Gade D."/>
            <person name="Beck A."/>
            <person name="Borzym K."/>
            <person name="Heitmann K."/>
            <person name="Rabus R."/>
            <person name="Schlesner H."/>
            <person name="Amann R."/>
            <person name="Reinhardt R."/>
        </authorList>
    </citation>
    <scope>NUCLEOTIDE SEQUENCE [LARGE SCALE GENOMIC DNA]</scope>
    <source>
        <strain evidence="2">DSM 10527 / NCIMB 13988 / SH1</strain>
    </source>
</reference>
<protein>
    <submittedName>
        <fullName evidence="1">Uncharacterized protein</fullName>
    </submittedName>
</protein>
<evidence type="ECO:0000313" key="1">
    <source>
        <dbReference type="EMBL" id="CAD74268.1"/>
    </source>
</evidence>
<dbReference type="Proteomes" id="UP000001025">
    <property type="component" value="Chromosome"/>
</dbReference>
<evidence type="ECO:0000313" key="2">
    <source>
        <dbReference type="Proteomes" id="UP000001025"/>
    </source>
</evidence>
<gene>
    <name evidence="1" type="ordered locus">RB5485</name>
</gene>
<keyword evidence="2" id="KW-1185">Reference proteome</keyword>
<dbReference type="AlphaFoldDB" id="Q7URS0"/>
<sequence length="65" mass="7574">MFVASSKQLSSPIVFYRMWNLNGRNQFGKKLDLNPLRSSWAGWHWSANMRRTGDGLRKECRTNNG</sequence>
<organism evidence="1 2">
    <name type="scientific">Rhodopirellula baltica (strain DSM 10527 / NCIMB 13988 / SH1)</name>
    <dbReference type="NCBI Taxonomy" id="243090"/>
    <lineage>
        <taxon>Bacteria</taxon>
        <taxon>Pseudomonadati</taxon>
        <taxon>Planctomycetota</taxon>
        <taxon>Planctomycetia</taxon>
        <taxon>Pirellulales</taxon>
        <taxon>Pirellulaceae</taxon>
        <taxon>Rhodopirellula</taxon>
    </lineage>
</organism>
<dbReference type="STRING" id="243090.RB5485"/>
<name>Q7URS0_RHOBA</name>
<dbReference type="InParanoid" id="Q7URS0"/>
<dbReference type="EMBL" id="BX294142">
    <property type="protein sequence ID" value="CAD74268.1"/>
    <property type="molecule type" value="Genomic_DNA"/>
</dbReference>
<accession>Q7URS0</accession>